<feature type="domain" description="Histidine kinase/HSP90-like ATPase" evidence="2">
    <location>
        <begin position="25"/>
        <end position="143"/>
    </location>
</feature>
<organism evidence="3 4">
    <name type="scientific">Streptomyces zhaozhouensis</name>
    <dbReference type="NCBI Taxonomy" id="1300267"/>
    <lineage>
        <taxon>Bacteria</taxon>
        <taxon>Bacillati</taxon>
        <taxon>Actinomycetota</taxon>
        <taxon>Actinomycetes</taxon>
        <taxon>Kitasatosporales</taxon>
        <taxon>Streptomycetaceae</taxon>
        <taxon>Streptomyces</taxon>
    </lineage>
</organism>
<keyword evidence="3" id="KW-0418">Kinase</keyword>
<dbReference type="PANTHER" id="PTHR35526">
    <property type="entry name" value="ANTI-SIGMA-F FACTOR RSBW-RELATED"/>
    <property type="match status" value="1"/>
</dbReference>
<keyword evidence="1" id="KW-0723">Serine/threonine-protein kinase</keyword>
<protein>
    <submittedName>
        <fullName evidence="3">Serine/threonine-protein kinase RsbW</fullName>
    </submittedName>
</protein>
<keyword evidence="3" id="KW-0808">Transferase</keyword>
<dbReference type="Pfam" id="PF13581">
    <property type="entry name" value="HATPase_c_2"/>
    <property type="match status" value="1"/>
</dbReference>
<reference evidence="3 4" key="1">
    <citation type="submission" date="2017-09" db="EMBL/GenBank/DDBJ databases">
        <authorList>
            <person name="Ehlers B."/>
            <person name="Leendertz F.H."/>
        </authorList>
    </citation>
    <scope>NUCLEOTIDE SEQUENCE [LARGE SCALE GENOMIC DNA]</scope>
    <source>
        <strain evidence="3 4">CGMCC 4.7095</strain>
    </source>
</reference>
<dbReference type="SUPFAM" id="SSF55874">
    <property type="entry name" value="ATPase domain of HSP90 chaperone/DNA topoisomerase II/histidine kinase"/>
    <property type="match status" value="1"/>
</dbReference>
<evidence type="ECO:0000313" key="4">
    <source>
        <dbReference type="Proteomes" id="UP000219072"/>
    </source>
</evidence>
<dbReference type="InterPro" id="IPR036890">
    <property type="entry name" value="HATPase_C_sf"/>
</dbReference>
<dbReference type="CDD" id="cd16936">
    <property type="entry name" value="HATPase_RsbW-like"/>
    <property type="match status" value="1"/>
</dbReference>
<name>A0A286E765_9ACTN</name>
<dbReference type="RefSeq" id="WP_097233807.1">
    <property type="nucleotide sequence ID" value="NZ_OCNE01000027.1"/>
</dbReference>
<dbReference type="PANTHER" id="PTHR35526:SF3">
    <property type="entry name" value="ANTI-SIGMA-F FACTOR RSBW"/>
    <property type="match status" value="1"/>
</dbReference>
<dbReference type="InterPro" id="IPR003594">
    <property type="entry name" value="HATPase_dom"/>
</dbReference>
<gene>
    <name evidence="3" type="ORF">SAMN06297387_12715</name>
</gene>
<dbReference type="AlphaFoldDB" id="A0A286E765"/>
<dbReference type="OrthoDB" id="4301723at2"/>
<accession>A0A286E765</accession>
<dbReference type="InterPro" id="IPR050267">
    <property type="entry name" value="Anti-sigma-factor_SerPK"/>
</dbReference>
<sequence length="161" mass="17877">MTNPLRPVVGHGVAVRAKRGWALQVRPAEIEFWRQAAGRLMADWGASTAVTDVVRLGVSELLANVSRHVEDQRCRLSVTRAGGDVLVEVVDRSNQPPLVGEVPDWNAESGRGLWMLREMVDDFGYMPRPYALRVARRGTVLRMGKTVWFSCKAVLPERGVG</sequence>
<keyword evidence="4" id="KW-1185">Reference proteome</keyword>
<proteinExistence type="predicted"/>
<evidence type="ECO:0000256" key="1">
    <source>
        <dbReference type="ARBA" id="ARBA00022527"/>
    </source>
</evidence>
<evidence type="ECO:0000313" key="3">
    <source>
        <dbReference type="EMBL" id="SOD66752.1"/>
    </source>
</evidence>
<dbReference type="EMBL" id="OCNE01000027">
    <property type="protein sequence ID" value="SOD66752.1"/>
    <property type="molecule type" value="Genomic_DNA"/>
</dbReference>
<dbReference type="GO" id="GO:0004674">
    <property type="term" value="F:protein serine/threonine kinase activity"/>
    <property type="evidence" value="ECO:0007669"/>
    <property type="project" value="UniProtKB-KW"/>
</dbReference>
<dbReference type="Gene3D" id="3.30.565.10">
    <property type="entry name" value="Histidine kinase-like ATPase, C-terminal domain"/>
    <property type="match status" value="1"/>
</dbReference>
<dbReference type="Proteomes" id="UP000219072">
    <property type="component" value="Unassembled WGS sequence"/>
</dbReference>
<evidence type="ECO:0000259" key="2">
    <source>
        <dbReference type="Pfam" id="PF13581"/>
    </source>
</evidence>